<gene>
    <name evidence="8" type="ORF">H920_12422</name>
</gene>
<dbReference type="PANTHER" id="PTHR45793:SF12">
    <property type="entry name" value="TETRAPEPTIDE REPEAT HOMEOBOX 1"/>
    <property type="match status" value="1"/>
</dbReference>
<comment type="subcellular location">
    <subcellularLocation>
        <location evidence="1 5 6">Nucleus</location>
    </subcellularLocation>
</comment>
<dbReference type="InterPro" id="IPR001356">
    <property type="entry name" value="HD"/>
</dbReference>
<evidence type="ECO:0000313" key="9">
    <source>
        <dbReference type="Proteomes" id="UP000028990"/>
    </source>
</evidence>
<dbReference type="SMART" id="SM00389">
    <property type="entry name" value="HOX"/>
    <property type="match status" value="1"/>
</dbReference>
<proteinExistence type="predicted"/>
<name>A0A091D7Q3_FUKDA</name>
<dbReference type="GO" id="GO:0005634">
    <property type="term" value="C:nucleus"/>
    <property type="evidence" value="ECO:0007669"/>
    <property type="project" value="UniProtKB-SubCell"/>
</dbReference>
<evidence type="ECO:0000256" key="3">
    <source>
        <dbReference type="ARBA" id="ARBA00023155"/>
    </source>
</evidence>
<evidence type="ECO:0000259" key="7">
    <source>
        <dbReference type="PROSITE" id="PS50071"/>
    </source>
</evidence>
<keyword evidence="4 5" id="KW-0539">Nucleus</keyword>
<organism evidence="8 9">
    <name type="scientific">Fukomys damarensis</name>
    <name type="common">Damaraland mole rat</name>
    <name type="synonym">Cryptomys damarensis</name>
    <dbReference type="NCBI Taxonomy" id="885580"/>
    <lineage>
        <taxon>Eukaryota</taxon>
        <taxon>Metazoa</taxon>
        <taxon>Chordata</taxon>
        <taxon>Craniata</taxon>
        <taxon>Vertebrata</taxon>
        <taxon>Euteleostomi</taxon>
        <taxon>Mammalia</taxon>
        <taxon>Eutheria</taxon>
        <taxon>Euarchontoglires</taxon>
        <taxon>Glires</taxon>
        <taxon>Rodentia</taxon>
        <taxon>Hystricomorpha</taxon>
        <taxon>Bathyergidae</taxon>
        <taxon>Fukomys</taxon>
    </lineage>
</organism>
<dbReference type="CDD" id="cd00086">
    <property type="entry name" value="homeodomain"/>
    <property type="match status" value="1"/>
</dbReference>
<dbReference type="InterPro" id="IPR009057">
    <property type="entry name" value="Homeodomain-like_sf"/>
</dbReference>
<dbReference type="PANTHER" id="PTHR45793">
    <property type="entry name" value="HOMEOBOX PROTEIN"/>
    <property type="match status" value="1"/>
</dbReference>
<dbReference type="PROSITE" id="PS50071">
    <property type="entry name" value="HOMEOBOX_2"/>
    <property type="match status" value="1"/>
</dbReference>
<evidence type="ECO:0000256" key="6">
    <source>
        <dbReference type="RuleBase" id="RU000682"/>
    </source>
</evidence>
<dbReference type="EMBL" id="KN123228">
    <property type="protein sequence ID" value="KFO26265.1"/>
    <property type="molecule type" value="Genomic_DNA"/>
</dbReference>
<protein>
    <submittedName>
        <fullName evidence="8">Homeobox protein goosecoid-2</fullName>
    </submittedName>
</protein>
<dbReference type="GO" id="GO:0000981">
    <property type="term" value="F:DNA-binding transcription factor activity, RNA polymerase II-specific"/>
    <property type="evidence" value="ECO:0007669"/>
    <property type="project" value="TreeGrafter"/>
</dbReference>
<reference evidence="8 9" key="1">
    <citation type="submission" date="2013-11" db="EMBL/GenBank/DDBJ databases">
        <title>The Damaraland mole rat (Fukomys damarensis) genome and evolution of African mole rats.</title>
        <authorList>
            <person name="Gladyshev V.N."/>
            <person name="Fang X."/>
        </authorList>
    </citation>
    <scope>NUCLEOTIDE SEQUENCE [LARGE SCALE GENOMIC DNA]</scope>
    <source>
        <tissue evidence="8">Liver</tissue>
    </source>
</reference>
<dbReference type="AlphaFoldDB" id="A0A091D7Q3"/>
<dbReference type="Pfam" id="PF00046">
    <property type="entry name" value="Homeodomain"/>
    <property type="match status" value="1"/>
</dbReference>
<feature type="DNA-binding region" description="Homeobox" evidence="5">
    <location>
        <begin position="3"/>
        <end position="52"/>
    </location>
</feature>
<evidence type="ECO:0000256" key="1">
    <source>
        <dbReference type="ARBA" id="ARBA00004123"/>
    </source>
</evidence>
<dbReference type="SUPFAM" id="SSF46689">
    <property type="entry name" value="Homeodomain-like"/>
    <property type="match status" value="1"/>
</dbReference>
<keyword evidence="3 5" id="KW-0371">Homeobox</keyword>
<evidence type="ECO:0000256" key="4">
    <source>
        <dbReference type="ARBA" id="ARBA00023242"/>
    </source>
</evidence>
<evidence type="ECO:0000256" key="2">
    <source>
        <dbReference type="ARBA" id="ARBA00023125"/>
    </source>
</evidence>
<dbReference type="Gene3D" id="1.10.10.60">
    <property type="entry name" value="Homeodomain-like"/>
    <property type="match status" value="1"/>
</dbReference>
<sequence>MARKYSEEQSRALEAHFRMDRYPDAEAQKALAARLNLKESHVQVWFSRRRAACLPPKPASRVQRLQGLRPLPCPAEGTHFLLCSGPHACPAPALHPGPKPGLEVNIRLYLTPLQNSELL</sequence>
<keyword evidence="2 5" id="KW-0238">DNA-binding</keyword>
<accession>A0A091D7Q3</accession>
<evidence type="ECO:0000313" key="8">
    <source>
        <dbReference type="EMBL" id="KFO26265.1"/>
    </source>
</evidence>
<feature type="domain" description="Homeobox" evidence="7">
    <location>
        <begin position="1"/>
        <end position="51"/>
    </location>
</feature>
<dbReference type="GO" id="GO:0000978">
    <property type="term" value="F:RNA polymerase II cis-regulatory region sequence-specific DNA binding"/>
    <property type="evidence" value="ECO:0007669"/>
    <property type="project" value="TreeGrafter"/>
</dbReference>
<evidence type="ECO:0000256" key="5">
    <source>
        <dbReference type="PROSITE-ProRule" id="PRU00108"/>
    </source>
</evidence>
<dbReference type="Proteomes" id="UP000028990">
    <property type="component" value="Unassembled WGS sequence"/>
</dbReference>
<keyword evidence="9" id="KW-1185">Reference proteome</keyword>